<dbReference type="GO" id="GO:0055087">
    <property type="term" value="C:Ski complex"/>
    <property type="evidence" value="ECO:0007669"/>
    <property type="project" value="TreeGrafter"/>
</dbReference>
<dbReference type="GO" id="GO:0016787">
    <property type="term" value="F:hydrolase activity"/>
    <property type="evidence" value="ECO:0007669"/>
    <property type="project" value="UniProtKB-KW"/>
</dbReference>
<feature type="domain" description="Helicase ATP-binding" evidence="10">
    <location>
        <begin position="309"/>
        <end position="465"/>
    </location>
</feature>
<dbReference type="SUPFAM" id="SSF52540">
    <property type="entry name" value="P-loop containing nucleoside triphosphate hydrolases"/>
    <property type="match status" value="1"/>
</dbReference>
<dbReference type="EMBL" id="KK852718">
    <property type="protein sequence ID" value="KDR17792.1"/>
    <property type="molecule type" value="Genomic_DNA"/>
</dbReference>
<evidence type="ECO:0000256" key="9">
    <source>
        <dbReference type="SAM" id="MobiDB-lite"/>
    </source>
</evidence>
<dbReference type="eggNOG" id="KOG0947">
    <property type="taxonomic scope" value="Eukaryota"/>
</dbReference>
<dbReference type="AlphaFoldDB" id="A0A067RCX2"/>
<evidence type="ECO:0000313" key="13">
    <source>
        <dbReference type="Proteomes" id="UP000027135"/>
    </source>
</evidence>
<dbReference type="SMART" id="SM01142">
    <property type="entry name" value="DSHCT"/>
    <property type="match status" value="1"/>
</dbReference>
<dbReference type="InterPro" id="IPR027417">
    <property type="entry name" value="P-loop_NTPase"/>
</dbReference>
<dbReference type="InterPro" id="IPR016438">
    <property type="entry name" value="SKI2-like"/>
</dbReference>
<dbReference type="InterPro" id="IPR025696">
    <property type="entry name" value="Beta-barrel_MTR4"/>
</dbReference>
<dbReference type="FunFam" id="1.10.3380.30:FF:000001">
    <property type="entry name" value="Ski2 ATP-dependent RNA helicase"/>
    <property type="match status" value="1"/>
</dbReference>
<keyword evidence="5 12" id="KW-0347">Helicase</keyword>
<sequence>MQKSCDYEIQLPFGPPPVLPDVEKQLKEYLLCPDHLPIHDYKEAQKYWPRVPNPRSLYHFDVAPLGTTLKVERDPTTGKLLKFREVPLDDMGHTAKNSMSLRRAPGPPSESIRGSSTNYPFWPGGFSELLPLDKNVDGDAEVDFVNNLLTVPPGFERGILFKADGRTPLKENKAQEPLGSDAESSVPEIKLEEKVETSVVNIMSLIKQEEDLLGLWQKETTKAQKKNTENISLQNLEVDIDADVAEVVPKEDTIPVLKITETAPLKQLTRTQWAEELDISHPVTDFEKKVPAMAKTWPFELDIFQKKAILKLEDHANVFVAAHTSAGKTVVAEYAIALSKKHMTKSIYTSPIKALSNQKYRDFKETFGDVGLITGDFQVNHNAQCLIMTTEILRSMLYCGSEVIRDLEYVIFDEVHYINDSERGHVWEEVLILLPDHVSIVMLSATVPNTLMFADWVGKIKKKKVFVITTLKRPVPLQHYLYTSAGGASKRGQYLIVDKKGEFSECGYATAKKNDPKEEKTHLTSKQEATLWVQFLYHLKKLDKLPVVAFTLSRNRCDQNSKKLTSLDLTTSSEKYFILKFFNRSIQNLKQQDRILPQIVKLKDLLRRGIGVHHSGILPILKEIVEMLFQKGWVKLLFATETFAMGVNMPARTVVFDSIVKFDGFEMRTLKPAEYIQMAGRAGRRGLDKTGTVIILCKGSVPENTVLKEMMLGKPSELESKFRLTYSMILNLFRVEKISVEGMMSHSFKEFGFLSHQKVYEKELKTVKEKIKEMYSNTQQQEPHWKTLSDFYDMAAEYLRLWSDVRAHILTHLKYVKELTPGRILLISHKEHINKLGILLNVDTRKKKMQSSDKDKSKEQYEHDPLWYKMLGLARKKKIFIPDGVGGHTVLTMPASDVIDIVKHKVSVDTNLVIQDWEKRQIPRFRDDPPGQTCSQAIQKLTEFTQNVSSGIVSLEFVSQSKDILLKDFEQLQNLDKLDVLEQKLNDCTSTDIANFEQLFEEVFRCKQLEERSKHLQFKKSYKSLSSYQEFQERVLVLQKLGYIDSKNSVQLKGRVACEMGSHELMITEVVLQCILADKQPSEIAALLSCLVFQQRTREEPDIPGMPLTLRKGVEQIKEIAENLKYVEIQCGIQPGRDEPNFGLVQVVYDWAQGKAFSEIMEVNEDVQEGIIVRCIQQLNETLRDVKNAAHLIGDQILKQKMQEASDAIKRDIVFAASLYTSEENPKLRQILDDCEDESLHPIGDE</sequence>
<organism evidence="12 13">
    <name type="scientific">Zootermopsis nevadensis</name>
    <name type="common">Dampwood termite</name>
    <dbReference type="NCBI Taxonomy" id="136037"/>
    <lineage>
        <taxon>Eukaryota</taxon>
        <taxon>Metazoa</taxon>
        <taxon>Ecdysozoa</taxon>
        <taxon>Arthropoda</taxon>
        <taxon>Hexapoda</taxon>
        <taxon>Insecta</taxon>
        <taxon>Pterygota</taxon>
        <taxon>Neoptera</taxon>
        <taxon>Polyneoptera</taxon>
        <taxon>Dictyoptera</taxon>
        <taxon>Blattodea</taxon>
        <taxon>Blattoidea</taxon>
        <taxon>Termitoidae</taxon>
        <taxon>Termopsidae</taxon>
        <taxon>Zootermopsis</taxon>
    </lineage>
</organism>
<evidence type="ECO:0000256" key="8">
    <source>
        <dbReference type="ARBA" id="ARBA00047984"/>
    </source>
</evidence>
<dbReference type="GO" id="GO:0005524">
    <property type="term" value="F:ATP binding"/>
    <property type="evidence" value="ECO:0007669"/>
    <property type="project" value="UniProtKB-KW"/>
</dbReference>
<dbReference type="PROSITE" id="PS51194">
    <property type="entry name" value="HELICASE_CTER"/>
    <property type="match status" value="1"/>
</dbReference>
<dbReference type="InterPro" id="IPR040801">
    <property type="entry name" value="Ski2_N"/>
</dbReference>
<dbReference type="InterPro" id="IPR014001">
    <property type="entry name" value="Helicase_ATP-bd"/>
</dbReference>
<evidence type="ECO:0000256" key="4">
    <source>
        <dbReference type="ARBA" id="ARBA00022801"/>
    </source>
</evidence>
<evidence type="ECO:0000259" key="11">
    <source>
        <dbReference type="PROSITE" id="PS51194"/>
    </source>
</evidence>
<evidence type="ECO:0000313" key="12">
    <source>
        <dbReference type="EMBL" id="KDR17792.1"/>
    </source>
</evidence>
<name>A0A067RCX2_ZOONE</name>
<proteinExistence type="predicted"/>
<dbReference type="STRING" id="136037.A0A067RCX2"/>
<dbReference type="Gene3D" id="3.40.50.300">
    <property type="entry name" value="P-loop containing nucleotide triphosphate hydrolases"/>
    <property type="match status" value="2"/>
</dbReference>
<dbReference type="Pfam" id="PF13234">
    <property type="entry name" value="MTR4_beta-barrel"/>
    <property type="match status" value="1"/>
</dbReference>
<dbReference type="GO" id="GO:0070478">
    <property type="term" value="P:nuclear-transcribed mRNA catabolic process, 3'-5' exonucleolytic nonsense-mediated decay"/>
    <property type="evidence" value="ECO:0007669"/>
    <property type="project" value="TreeGrafter"/>
</dbReference>
<dbReference type="OMA" id="DHVNIIM"/>
<dbReference type="OrthoDB" id="64767at2759"/>
<dbReference type="FunFam" id="3.40.50.300:FF:000447">
    <property type="entry name" value="helicase SKI2W isoform X2"/>
    <property type="match status" value="1"/>
</dbReference>
<protein>
    <submittedName>
        <fullName evidence="12">Helicase SKI2W</fullName>
    </submittedName>
</protein>
<reference evidence="12 13" key="1">
    <citation type="journal article" date="2014" name="Nat. Commun.">
        <title>Molecular traces of alternative social organization in a termite genome.</title>
        <authorList>
            <person name="Terrapon N."/>
            <person name="Li C."/>
            <person name="Robertson H.M."/>
            <person name="Ji L."/>
            <person name="Meng X."/>
            <person name="Booth W."/>
            <person name="Chen Z."/>
            <person name="Childers C.P."/>
            <person name="Glastad K.M."/>
            <person name="Gokhale K."/>
            <person name="Gowin J."/>
            <person name="Gronenberg W."/>
            <person name="Hermansen R.A."/>
            <person name="Hu H."/>
            <person name="Hunt B.G."/>
            <person name="Huylmans A.K."/>
            <person name="Khalil S.M."/>
            <person name="Mitchell R.D."/>
            <person name="Munoz-Torres M.C."/>
            <person name="Mustard J.A."/>
            <person name="Pan H."/>
            <person name="Reese J.T."/>
            <person name="Scharf M.E."/>
            <person name="Sun F."/>
            <person name="Vogel H."/>
            <person name="Xiao J."/>
            <person name="Yang W."/>
            <person name="Yang Z."/>
            <person name="Yang Z."/>
            <person name="Zhou J."/>
            <person name="Zhu J."/>
            <person name="Brent C.S."/>
            <person name="Elsik C.G."/>
            <person name="Goodisman M.A."/>
            <person name="Liberles D.A."/>
            <person name="Roe R.M."/>
            <person name="Vargo E.L."/>
            <person name="Vilcinskas A."/>
            <person name="Wang J."/>
            <person name="Bornberg-Bauer E."/>
            <person name="Korb J."/>
            <person name="Zhang G."/>
            <person name="Liebig J."/>
        </authorList>
    </citation>
    <scope>NUCLEOTIDE SEQUENCE [LARGE SCALE GENOMIC DNA]</scope>
    <source>
        <tissue evidence="12">Whole organism</tissue>
    </source>
</reference>
<keyword evidence="6" id="KW-0067">ATP-binding</keyword>
<dbReference type="FunFam" id="3.40.50.300:FF:000354">
    <property type="entry name" value="ATP-dependent RNA helicase SKI2"/>
    <property type="match status" value="1"/>
</dbReference>
<evidence type="ECO:0000256" key="2">
    <source>
        <dbReference type="ARBA" id="ARBA00022490"/>
    </source>
</evidence>
<dbReference type="InterPro" id="IPR012961">
    <property type="entry name" value="Ski2/MTR4_C"/>
</dbReference>
<feature type="region of interest" description="Disordered" evidence="9">
    <location>
        <begin position="97"/>
        <end position="116"/>
    </location>
</feature>
<evidence type="ECO:0000256" key="6">
    <source>
        <dbReference type="ARBA" id="ARBA00022840"/>
    </source>
</evidence>
<evidence type="ECO:0000256" key="7">
    <source>
        <dbReference type="ARBA" id="ARBA00022884"/>
    </source>
</evidence>
<dbReference type="Pfam" id="PF08148">
    <property type="entry name" value="DSHCT"/>
    <property type="match status" value="1"/>
</dbReference>
<feature type="domain" description="Helicase C-terminal" evidence="11">
    <location>
        <begin position="563"/>
        <end position="733"/>
    </location>
</feature>
<dbReference type="InterPro" id="IPR050699">
    <property type="entry name" value="RNA-DNA_Helicase"/>
</dbReference>
<dbReference type="Gene3D" id="1.10.3380.30">
    <property type="match status" value="1"/>
</dbReference>
<dbReference type="SMART" id="SM00490">
    <property type="entry name" value="HELICc"/>
    <property type="match status" value="1"/>
</dbReference>
<keyword evidence="4" id="KW-0378">Hydrolase</keyword>
<dbReference type="FunCoup" id="A0A067RCX2">
    <property type="interactions" value="1480"/>
</dbReference>
<keyword evidence="3" id="KW-0547">Nucleotide-binding</keyword>
<dbReference type="InParanoid" id="A0A067RCX2"/>
<evidence type="ECO:0000256" key="1">
    <source>
        <dbReference type="ARBA" id="ARBA00004496"/>
    </source>
</evidence>
<dbReference type="Proteomes" id="UP000027135">
    <property type="component" value="Unassembled WGS sequence"/>
</dbReference>
<dbReference type="PANTHER" id="PTHR12131">
    <property type="entry name" value="ATP-DEPENDENT RNA AND DNA HELICASE"/>
    <property type="match status" value="1"/>
</dbReference>
<evidence type="ECO:0000256" key="3">
    <source>
        <dbReference type="ARBA" id="ARBA00022741"/>
    </source>
</evidence>
<comment type="subcellular location">
    <subcellularLocation>
        <location evidence="1">Cytoplasm</location>
    </subcellularLocation>
</comment>
<dbReference type="GO" id="GO:0003723">
    <property type="term" value="F:RNA binding"/>
    <property type="evidence" value="ECO:0007669"/>
    <property type="project" value="UniProtKB-KW"/>
</dbReference>
<keyword evidence="13" id="KW-1185">Reference proteome</keyword>
<accession>A0A067RCX2</accession>
<dbReference type="PANTHER" id="PTHR12131:SF1">
    <property type="entry name" value="ATP-DEPENDENT RNA HELICASE SUPV3L1, MITOCHONDRIAL-RELATED"/>
    <property type="match status" value="1"/>
</dbReference>
<keyword evidence="7" id="KW-0694">RNA-binding</keyword>
<dbReference type="Pfam" id="PF00271">
    <property type="entry name" value="Helicase_C"/>
    <property type="match status" value="1"/>
</dbReference>
<dbReference type="SMART" id="SM00487">
    <property type="entry name" value="DEXDc"/>
    <property type="match status" value="1"/>
</dbReference>
<dbReference type="Pfam" id="PF00270">
    <property type="entry name" value="DEAD"/>
    <property type="match status" value="1"/>
</dbReference>
<gene>
    <name evidence="12" type="ORF">L798_08137</name>
</gene>
<dbReference type="GO" id="GO:0003724">
    <property type="term" value="F:RNA helicase activity"/>
    <property type="evidence" value="ECO:0007669"/>
    <property type="project" value="UniProtKB-EC"/>
</dbReference>
<comment type="catalytic activity">
    <reaction evidence="8">
        <text>ATP + H2O = ADP + phosphate + H(+)</text>
        <dbReference type="Rhea" id="RHEA:13065"/>
        <dbReference type="ChEBI" id="CHEBI:15377"/>
        <dbReference type="ChEBI" id="CHEBI:15378"/>
        <dbReference type="ChEBI" id="CHEBI:30616"/>
        <dbReference type="ChEBI" id="CHEBI:43474"/>
        <dbReference type="ChEBI" id="CHEBI:456216"/>
        <dbReference type="EC" id="3.6.4.13"/>
    </reaction>
</comment>
<dbReference type="PIRSF" id="PIRSF005198">
    <property type="entry name" value="Antiviral_helicase_SKI2"/>
    <property type="match status" value="1"/>
</dbReference>
<dbReference type="InterPro" id="IPR011545">
    <property type="entry name" value="DEAD/DEAH_box_helicase_dom"/>
</dbReference>
<keyword evidence="2" id="KW-0963">Cytoplasm</keyword>
<dbReference type="PROSITE" id="PS51192">
    <property type="entry name" value="HELICASE_ATP_BIND_1"/>
    <property type="match status" value="1"/>
</dbReference>
<dbReference type="Pfam" id="PF17911">
    <property type="entry name" value="Ski2_N"/>
    <property type="match status" value="1"/>
</dbReference>
<dbReference type="InterPro" id="IPR001650">
    <property type="entry name" value="Helicase_C-like"/>
</dbReference>
<dbReference type="CDD" id="cd18795">
    <property type="entry name" value="SF2_C_Ski2"/>
    <property type="match status" value="1"/>
</dbReference>
<evidence type="ECO:0000256" key="5">
    <source>
        <dbReference type="ARBA" id="ARBA00022806"/>
    </source>
</evidence>
<evidence type="ECO:0000259" key="10">
    <source>
        <dbReference type="PROSITE" id="PS51192"/>
    </source>
</evidence>